<evidence type="ECO:0000313" key="2">
    <source>
        <dbReference type="EMBL" id="QJY38931.1"/>
    </source>
</evidence>
<keyword evidence="1" id="KW-0812">Transmembrane</keyword>
<dbReference type="RefSeq" id="WP_171803001.1">
    <property type="nucleotide sequence ID" value="NZ_CP053543.1"/>
</dbReference>
<dbReference type="AlphaFoldDB" id="A0AAE7DZF9"/>
<name>A0AAE7DZF9_9VIBR</name>
<feature type="transmembrane region" description="Helical" evidence="1">
    <location>
        <begin position="35"/>
        <end position="58"/>
    </location>
</feature>
<evidence type="ECO:0000313" key="3">
    <source>
        <dbReference type="Proteomes" id="UP000501443"/>
    </source>
</evidence>
<protein>
    <submittedName>
        <fullName evidence="2">Uncharacterized protein</fullName>
    </submittedName>
</protein>
<gene>
    <name evidence="2" type="ORF">HOO69_20505</name>
</gene>
<proteinExistence type="predicted"/>
<dbReference type="Proteomes" id="UP000501443">
    <property type="component" value="Chromosome 2"/>
</dbReference>
<reference evidence="2 3" key="1">
    <citation type="submission" date="2020-05" db="EMBL/GenBank/DDBJ databases">
        <title>First description outside Europe of the emergent pathogen for shellfish aquaculture Vibrio europaeus.</title>
        <authorList>
            <person name="Dubert J."/>
            <person name="Rojas R."/>
        </authorList>
    </citation>
    <scope>NUCLEOTIDE SEQUENCE [LARGE SCALE GENOMIC DNA]</scope>
    <source>
        <strain evidence="2 3">NPI-1</strain>
    </source>
</reference>
<sequence length="197" mass="22505">MKLPIIISALLLLVSGASISWVAKQNFELIDATTIVVYIVTALGGLISAVFVVYGYFINLSVFKESQKPKLLLQVHNDRRILQDNGAEVHQTVLRYANLSQNECRGLKLTLALVGENETIEVPRLFTPTMNIGPNDERTRDFPTLVYFQEHGIPQAVINNLQRYKLRASYSYQIMGEKVSSYYDYEWNAENEWWSIV</sequence>
<dbReference type="EMBL" id="CP053543">
    <property type="protein sequence ID" value="QJY38931.1"/>
    <property type="molecule type" value="Genomic_DNA"/>
</dbReference>
<accession>A0AAE7DZF9</accession>
<keyword evidence="1" id="KW-1133">Transmembrane helix</keyword>
<keyword evidence="1" id="KW-0472">Membrane</keyword>
<evidence type="ECO:0000256" key="1">
    <source>
        <dbReference type="SAM" id="Phobius"/>
    </source>
</evidence>
<organism evidence="2 3">
    <name type="scientific">Vibrio europaeus</name>
    <dbReference type="NCBI Taxonomy" id="300876"/>
    <lineage>
        <taxon>Bacteria</taxon>
        <taxon>Pseudomonadati</taxon>
        <taxon>Pseudomonadota</taxon>
        <taxon>Gammaproteobacteria</taxon>
        <taxon>Vibrionales</taxon>
        <taxon>Vibrionaceae</taxon>
        <taxon>Vibrio</taxon>
        <taxon>Vibrio oreintalis group</taxon>
    </lineage>
</organism>